<evidence type="ECO:0000313" key="2">
    <source>
        <dbReference type="Proteomes" id="UP000250572"/>
    </source>
</evidence>
<dbReference type="EMBL" id="NHOQ01002811">
    <property type="protein sequence ID" value="PWA14620.1"/>
    <property type="molecule type" value="Genomic_DNA"/>
</dbReference>
<accession>A0A315UTQ9</accession>
<keyword evidence="2" id="KW-1185">Reference proteome</keyword>
<proteinExistence type="predicted"/>
<gene>
    <name evidence="1" type="ORF">CCH79_00017596</name>
</gene>
<dbReference type="Proteomes" id="UP000250572">
    <property type="component" value="Unassembled WGS sequence"/>
</dbReference>
<protein>
    <recommendedName>
        <fullName evidence="3">DUF4939 domain-containing protein</fullName>
    </recommendedName>
</protein>
<reference evidence="1 2" key="1">
    <citation type="journal article" date="2018" name="G3 (Bethesda)">
        <title>A High-Quality Reference Genome for the Invasive Mosquitofish Gambusia affinis Using a Chicago Library.</title>
        <authorList>
            <person name="Hoffberg S.L."/>
            <person name="Troendle N.J."/>
            <person name="Glenn T.C."/>
            <person name="Mahmud O."/>
            <person name="Louha S."/>
            <person name="Chalopin D."/>
            <person name="Bennetzen J.L."/>
            <person name="Mauricio R."/>
        </authorList>
    </citation>
    <scope>NUCLEOTIDE SEQUENCE [LARGE SCALE GENOMIC DNA]</scope>
    <source>
        <strain evidence="1">NE01/NJP1002.9</strain>
        <tissue evidence="1">Muscle</tissue>
    </source>
</reference>
<sequence length="193" mass="22101">MPGSSSLVAPKTYNPHDHPSRMRKLWPVVQQINPAQDVRAPTPDKFSDEASDCRGFLHQCSLAFNRSPQFYPHDYAKISFILGLLTSKVLRWVKARFDDPTDFECSFSEFIDEFKLVFGHAADQINISLNLWVLSRGKDQLWNFLLSPGLLQQLPIGTVPLQVGTLDEPRSLNELITLATCFDNRLRERRSQR</sequence>
<comment type="caution">
    <text evidence="1">The sequence shown here is derived from an EMBL/GenBank/DDBJ whole genome shotgun (WGS) entry which is preliminary data.</text>
</comment>
<feature type="non-terminal residue" evidence="1">
    <location>
        <position position="193"/>
    </location>
</feature>
<dbReference type="AlphaFoldDB" id="A0A315UTQ9"/>
<evidence type="ECO:0008006" key="3">
    <source>
        <dbReference type="Google" id="ProtNLM"/>
    </source>
</evidence>
<name>A0A315UTQ9_GAMAF</name>
<evidence type="ECO:0000313" key="1">
    <source>
        <dbReference type="EMBL" id="PWA14620.1"/>
    </source>
</evidence>
<organism evidence="1 2">
    <name type="scientific">Gambusia affinis</name>
    <name type="common">Western mosquitofish</name>
    <name type="synonym">Heterandria affinis</name>
    <dbReference type="NCBI Taxonomy" id="33528"/>
    <lineage>
        <taxon>Eukaryota</taxon>
        <taxon>Metazoa</taxon>
        <taxon>Chordata</taxon>
        <taxon>Craniata</taxon>
        <taxon>Vertebrata</taxon>
        <taxon>Euteleostomi</taxon>
        <taxon>Actinopterygii</taxon>
        <taxon>Neopterygii</taxon>
        <taxon>Teleostei</taxon>
        <taxon>Neoteleostei</taxon>
        <taxon>Acanthomorphata</taxon>
        <taxon>Ovalentaria</taxon>
        <taxon>Atherinomorphae</taxon>
        <taxon>Cyprinodontiformes</taxon>
        <taxon>Poeciliidae</taxon>
        <taxon>Poeciliinae</taxon>
        <taxon>Gambusia</taxon>
    </lineage>
</organism>